<keyword evidence="5" id="KW-0472">Membrane</keyword>
<dbReference type="Pfam" id="PF00015">
    <property type="entry name" value="MCPsignal"/>
    <property type="match status" value="1"/>
</dbReference>
<evidence type="ECO:0000256" key="5">
    <source>
        <dbReference type="SAM" id="Phobius"/>
    </source>
</evidence>
<feature type="transmembrane region" description="Helical" evidence="5">
    <location>
        <begin position="182"/>
        <end position="208"/>
    </location>
</feature>
<gene>
    <name evidence="7" type="ORF">GCL60_02395</name>
</gene>
<feature type="region of interest" description="Disordered" evidence="4">
    <location>
        <begin position="459"/>
        <end position="479"/>
    </location>
</feature>
<dbReference type="RefSeq" id="WP_153418315.1">
    <property type="nucleotide sequence ID" value="NZ_WFLM01000001.1"/>
</dbReference>
<dbReference type="GO" id="GO:0007165">
    <property type="term" value="P:signal transduction"/>
    <property type="evidence" value="ECO:0007669"/>
    <property type="project" value="UniProtKB-KW"/>
</dbReference>
<dbReference type="GO" id="GO:0004888">
    <property type="term" value="F:transmembrane signaling receptor activity"/>
    <property type="evidence" value="ECO:0007669"/>
    <property type="project" value="InterPro"/>
</dbReference>
<dbReference type="SMART" id="SM00283">
    <property type="entry name" value="MA"/>
    <property type="match status" value="1"/>
</dbReference>
<feature type="region of interest" description="Disordered" evidence="4">
    <location>
        <begin position="271"/>
        <end position="290"/>
    </location>
</feature>
<dbReference type="InterPro" id="IPR051310">
    <property type="entry name" value="MCP_chemotaxis"/>
</dbReference>
<comment type="similarity">
    <text evidence="2">Belongs to the methyl-accepting chemotaxis (MCP) protein family.</text>
</comment>
<dbReference type="Proteomes" id="UP000437748">
    <property type="component" value="Unassembled WGS sequence"/>
</dbReference>
<dbReference type="PRINTS" id="PR00260">
    <property type="entry name" value="CHEMTRNSDUCR"/>
</dbReference>
<proteinExistence type="inferred from homology"/>
<dbReference type="InterPro" id="IPR004089">
    <property type="entry name" value="MCPsignal_dom"/>
</dbReference>
<dbReference type="InterPro" id="IPR004090">
    <property type="entry name" value="Chemotax_Me-accpt_rcpt"/>
</dbReference>
<feature type="domain" description="Methyl-accepting transducer" evidence="6">
    <location>
        <begin position="225"/>
        <end position="475"/>
    </location>
</feature>
<dbReference type="AlphaFoldDB" id="A0A6N6VYD8"/>
<evidence type="ECO:0000256" key="4">
    <source>
        <dbReference type="SAM" id="MobiDB-lite"/>
    </source>
</evidence>
<evidence type="ECO:0000256" key="2">
    <source>
        <dbReference type="ARBA" id="ARBA00029447"/>
    </source>
</evidence>
<feature type="transmembrane region" description="Helical" evidence="5">
    <location>
        <begin position="12"/>
        <end position="32"/>
    </location>
</feature>
<comment type="caution">
    <text evidence="7">The sequence shown here is derived from an EMBL/GenBank/DDBJ whole genome shotgun (WGS) entry which is preliminary data.</text>
</comment>
<dbReference type="PANTHER" id="PTHR43531:SF11">
    <property type="entry name" value="METHYL-ACCEPTING CHEMOTAXIS PROTEIN 3"/>
    <property type="match status" value="1"/>
</dbReference>
<organism evidence="7 8">
    <name type="scientific">Silvanigrella paludirubra</name>
    <dbReference type="NCBI Taxonomy" id="2499159"/>
    <lineage>
        <taxon>Bacteria</taxon>
        <taxon>Pseudomonadati</taxon>
        <taxon>Bdellovibrionota</taxon>
        <taxon>Oligoflexia</taxon>
        <taxon>Silvanigrellales</taxon>
        <taxon>Silvanigrellaceae</taxon>
        <taxon>Silvanigrella</taxon>
    </lineage>
</organism>
<dbReference type="Gene3D" id="1.10.287.950">
    <property type="entry name" value="Methyl-accepting chemotaxis protein"/>
    <property type="match status" value="1"/>
</dbReference>
<evidence type="ECO:0000259" key="6">
    <source>
        <dbReference type="PROSITE" id="PS50111"/>
    </source>
</evidence>
<reference evidence="7 8" key="1">
    <citation type="submission" date="2019-10" db="EMBL/GenBank/DDBJ databases">
        <title>New species of Slilvanegrellaceae.</title>
        <authorList>
            <person name="Pitt A."/>
            <person name="Hahn M.W."/>
        </authorList>
    </citation>
    <scope>NUCLEOTIDE SEQUENCE [LARGE SCALE GENOMIC DNA]</scope>
    <source>
        <strain evidence="7 8">SP-Ram-0.45-NSY-1</strain>
    </source>
</reference>
<keyword evidence="3" id="KW-0807">Transducer</keyword>
<dbReference type="OrthoDB" id="2489132at2"/>
<sequence length="497" mass="55312">MNNKSLSFKLNLSMIILFLLILFISIYSILMINKTQVYSAETENNWLPSIVSSQKMLKVFSSISRRPLRILLDETDKDRDDGIKILNKAIEDFMKEREIYEKFISDPDEKAAYETLSTSWKEFSAILNKTVELSKKGLKTEGYKLFNIEGRPFQLAIENSLNKITEINNKGAIESTKKGKNLTFMTSITVAITIFLSFIILIIVMIIIRKTTYSIELSIKELKDQSSKMKTIGGTLKSSSKVLSESVIEQASSVHETSAAINEITSMINRTTENSKESSEIAKNSSQKAEEGQKIMNDLVKSMETIHESNKQLQNISGIIGQIQSKTTVINDIVSKTELLSLNASIESARAGEYGKGFAVVAEEVGNLAKISGKSAQEIQDLITTSQEQVNKILGITKDRIDDGKKVTELAQETFQKIADDILSLARVMQQIAEATHEQEVGIRQISSAMSQIDKVTQKSQETSVLTSESSEGVSKQSENLEITSMKIEELIKGKVS</sequence>
<keyword evidence="5" id="KW-0812">Transmembrane</keyword>
<dbReference type="Pfam" id="PF12729">
    <property type="entry name" value="4HB_MCP_1"/>
    <property type="match status" value="1"/>
</dbReference>
<name>A0A6N6VYD8_9BACT</name>
<dbReference type="SUPFAM" id="SSF58104">
    <property type="entry name" value="Methyl-accepting chemotaxis protein (MCP) signaling domain"/>
    <property type="match status" value="1"/>
</dbReference>
<keyword evidence="1" id="KW-0145">Chemotaxis</keyword>
<protein>
    <recommendedName>
        <fullName evidence="6">Methyl-accepting transducer domain-containing protein</fullName>
    </recommendedName>
</protein>
<dbReference type="PANTHER" id="PTHR43531">
    <property type="entry name" value="PROTEIN ICFG"/>
    <property type="match status" value="1"/>
</dbReference>
<keyword evidence="8" id="KW-1185">Reference proteome</keyword>
<evidence type="ECO:0000313" key="7">
    <source>
        <dbReference type="EMBL" id="KAB8040797.1"/>
    </source>
</evidence>
<accession>A0A6N6VYD8</accession>
<dbReference type="InterPro" id="IPR024478">
    <property type="entry name" value="HlyB_4HB_MCP"/>
</dbReference>
<dbReference type="GO" id="GO:0005886">
    <property type="term" value="C:plasma membrane"/>
    <property type="evidence" value="ECO:0007669"/>
    <property type="project" value="TreeGrafter"/>
</dbReference>
<evidence type="ECO:0000256" key="3">
    <source>
        <dbReference type="PROSITE-ProRule" id="PRU00284"/>
    </source>
</evidence>
<evidence type="ECO:0000256" key="1">
    <source>
        <dbReference type="ARBA" id="ARBA00022500"/>
    </source>
</evidence>
<dbReference type="GO" id="GO:0006935">
    <property type="term" value="P:chemotaxis"/>
    <property type="evidence" value="ECO:0007669"/>
    <property type="project" value="UniProtKB-KW"/>
</dbReference>
<dbReference type="PROSITE" id="PS50111">
    <property type="entry name" value="CHEMOTAXIS_TRANSDUC_2"/>
    <property type="match status" value="1"/>
</dbReference>
<evidence type="ECO:0000313" key="8">
    <source>
        <dbReference type="Proteomes" id="UP000437748"/>
    </source>
</evidence>
<keyword evidence="5" id="KW-1133">Transmembrane helix</keyword>
<dbReference type="EMBL" id="WFLM01000001">
    <property type="protein sequence ID" value="KAB8040797.1"/>
    <property type="molecule type" value="Genomic_DNA"/>
</dbReference>